<dbReference type="eggNOG" id="arCOG09109">
    <property type="taxonomic scope" value="Archaea"/>
</dbReference>
<reference evidence="1 3" key="1">
    <citation type="journal article" date="2009" name="Stand. Genomic Sci.">
        <title>Complete genome sequence of Halogeometricum borinquense type strain (PR3).</title>
        <authorList>
            <person name="Malfatti S."/>
            <person name="Tindall B.J."/>
            <person name="Schneider S."/>
            <person name="Fahnrich R."/>
            <person name="Lapidus A."/>
            <person name="Labuttii K."/>
            <person name="Copeland A."/>
            <person name="Glavina Del Rio T."/>
            <person name="Nolan M."/>
            <person name="Chen F."/>
            <person name="Lucas S."/>
            <person name="Tice H."/>
            <person name="Cheng J.F."/>
            <person name="Bruce D."/>
            <person name="Goodwin L."/>
            <person name="Pitluck S."/>
            <person name="Anderson I."/>
            <person name="Pati A."/>
            <person name="Ivanova N."/>
            <person name="Mavromatis K."/>
            <person name="Chen A."/>
            <person name="Palaniappan K."/>
            <person name="D'haeseleer P."/>
            <person name="Goker M."/>
            <person name="Bristow J."/>
            <person name="Eisen J.A."/>
            <person name="Markowitz V."/>
            <person name="Hugenholtz P."/>
            <person name="Kyrpides N.C."/>
            <person name="Klenk H.P."/>
            <person name="Chain P."/>
        </authorList>
    </citation>
    <scope>NUCLEOTIDE SEQUENCE [LARGE SCALE GENOMIC DNA]</scope>
    <source>
        <strain evidence="3">ATCC 700274 / DSM 11551 / JCM 10706 / KCTC 4070 / PR3</strain>
        <strain evidence="1">PR 3</strain>
    </source>
</reference>
<reference evidence="2 4" key="2">
    <citation type="journal article" date="2014" name="PLoS Genet.">
        <title>Phylogenetically driven sequencing of extremely halophilic archaea reveals strategies for static and dynamic osmo-response.</title>
        <authorList>
            <person name="Becker E.A."/>
            <person name="Seitzer P.M."/>
            <person name="Tritt A."/>
            <person name="Larsen D."/>
            <person name="Krusor M."/>
            <person name="Yao A.I."/>
            <person name="Wu D."/>
            <person name="Madern D."/>
            <person name="Eisen J.A."/>
            <person name="Darling A.E."/>
            <person name="Facciotti M.T."/>
        </authorList>
    </citation>
    <scope>NUCLEOTIDE SEQUENCE [LARGE SCALE GENOMIC DNA]</scope>
    <source>
        <strain evidence="2 4">DSM 11551</strain>
    </source>
</reference>
<dbReference type="RefSeq" id="WP_006053583.1">
    <property type="nucleotide sequence ID" value="NC_014729.1"/>
</dbReference>
<proteinExistence type="predicted"/>
<gene>
    <name evidence="1" type="ordered locus">Hbor_28870</name>
    <name evidence="2" type="ORF">C499_01335</name>
</gene>
<dbReference type="EMBL" id="AOHT01000005">
    <property type="protein sequence ID" value="ELY31389.1"/>
    <property type="molecule type" value="Genomic_DNA"/>
</dbReference>
<evidence type="ECO:0000313" key="2">
    <source>
        <dbReference type="EMBL" id="ELY31389.1"/>
    </source>
</evidence>
<keyword evidence="3" id="KW-1185">Reference proteome</keyword>
<dbReference type="HOGENOM" id="CLU_3075193_0_0_2"/>
<name>E4NLX7_HALBP</name>
<dbReference type="OrthoDB" id="229380at2157"/>
<protein>
    <submittedName>
        <fullName evidence="1">Uncharacterized protein</fullName>
    </submittedName>
</protein>
<organism evidence="1 3">
    <name type="scientific">Halogeometricum borinquense (strain ATCC 700274 / DSM 11551 / JCM 10706 / KCTC 4070 / PR3)</name>
    <dbReference type="NCBI Taxonomy" id="469382"/>
    <lineage>
        <taxon>Archaea</taxon>
        <taxon>Methanobacteriati</taxon>
        <taxon>Methanobacteriota</taxon>
        <taxon>Stenosarchaea group</taxon>
        <taxon>Halobacteria</taxon>
        <taxon>Halobacteriales</taxon>
        <taxon>Haloferacaceae</taxon>
        <taxon>Halogeometricum</taxon>
    </lineage>
</organism>
<dbReference type="EMBL" id="CP001690">
    <property type="protein sequence ID" value="ADQ68427.1"/>
    <property type="molecule type" value="Genomic_DNA"/>
</dbReference>
<evidence type="ECO:0000313" key="4">
    <source>
        <dbReference type="Proteomes" id="UP000011585"/>
    </source>
</evidence>
<accession>E4NLX7</accession>
<dbReference type="AlphaFoldDB" id="E4NLX7"/>
<dbReference type="KEGG" id="hbo:Hbor_28870"/>
<dbReference type="Proteomes" id="UP000011585">
    <property type="component" value="Unassembled WGS sequence"/>
</dbReference>
<dbReference type="GeneID" id="54124674"/>
<evidence type="ECO:0000313" key="3">
    <source>
        <dbReference type="Proteomes" id="UP000006663"/>
    </source>
</evidence>
<dbReference type="Proteomes" id="UP000006663">
    <property type="component" value="Chromosome"/>
</dbReference>
<evidence type="ECO:0000313" key="1">
    <source>
        <dbReference type="EMBL" id="ADQ68427.1"/>
    </source>
</evidence>
<sequence length="52" mass="5777">MKIPTNPNDDSAVKPAYQYIEYESGDNTVAVIQDCENESAWVQSTISEPVTQ</sequence>